<dbReference type="InterPro" id="IPR001055">
    <property type="entry name" value="Adrenodoxin-like"/>
</dbReference>
<evidence type="ECO:0000256" key="5">
    <source>
        <dbReference type="ARBA" id="ARBA00023014"/>
    </source>
</evidence>
<dbReference type="Proteomes" id="UP000078287">
    <property type="component" value="Unassembled WGS sequence"/>
</dbReference>
<dbReference type="PROSITE" id="PS51085">
    <property type="entry name" value="2FE2S_FER_2"/>
    <property type="match status" value="1"/>
</dbReference>
<dbReference type="CDD" id="cd00207">
    <property type="entry name" value="fer2"/>
    <property type="match status" value="1"/>
</dbReference>
<evidence type="ECO:0000256" key="2">
    <source>
        <dbReference type="ARBA" id="ARBA00022714"/>
    </source>
</evidence>
<dbReference type="GO" id="GO:0051537">
    <property type="term" value="F:2 iron, 2 sulfur cluster binding"/>
    <property type="evidence" value="ECO:0007669"/>
    <property type="project" value="UniProtKB-KW"/>
</dbReference>
<comment type="caution">
    <text evidence="8">The sequence shown here is derived from an EMBL/GenBank/DDBJ whole genome shotgun (WGS) entry which is preliminary data.</text>
</comment>
<evidence type="ECO:0000256" key="3">
    <source>
        <dbReference type="ARBA" id="ARBA00022723"/>
    </source>
</evidence>
<dbReference type="Gene3D" id="3.10.20.30">
    <property type="match status" value="1"/>
</dbReference>
<comment type="cofactor">
    <cofactor evidence="6">
        <name>[2Fe-2S] cluster</name>
        <dbReference type="ChEBI" id="CHEBI:190135"/>
    </cofactor>
</comment>
<evidence type="ECO:0000256" key="4">
    <source>
        <dbReference type="ARBA" id="ARBA00023004"/>
    </source>
</evidence>
<dbReference type="InterPro" id="IPR012675">
    <property type="entry name" value="Beta-grasp_dom_sf"/>
</dbReference>
<protein>
    <submittedName>
        <fullName evidence="8">Ferredoxin</fullName>
    </submittedName>
</protein>
<dbReference type="PANTHER" id="PTHR23426">
    <property type="entry name" value="FERREDOXIN/ADRENODOXIN"/>
    <property type="match status" value="1"/>
</dbReference>
<dbReference type="EMBL" id="LWQS01000093">
    <property type="protein sequence ID" value="OAN40585.1"/>
    <property type="molecule type" value="Genomic_DNA"/>
</dbReference>
<dbReference type="InterPro" id="IPR001041">
    <property type="entry name" value="2Fe-2S_ferredoxin-type"/>
</dbReference>
<accession>A0A178M0A5</accession>
<evidence type="ECO:0000313" key="8">
    <source>
        <dbReference type="EMBL" id="OAN40585.1"/>
    </source>
</evidence>
<evidence type="ECO:0000259" key="7">
    <source>
        <dbReference type="PROSITE" id="PS51085"/>
    </source>
</evidence>
<dbReference type="PANTHER" id="PTHR23426:SF65">
    <property type="entry name" value="FERREDOXIN-2, MITOCHONDRIAL"/>
    <property type="match status" value="1"/>
</dbReference>
<dbReference type="SUPFAM" id="SSF54292">
    <property type="entry name" value="2Fe-2S ferredoxin-like"/>
    <property type="match status" value="1"/>
</dbReference>
<evidence type="ECO:0000256" key="6">
    <source>
        <dbReference type="ARBA" id="ARBA00034078"/>
    </source>
</evidence>
<dbReference type="OrthoDB" id="9807864at2"/>
<reference evidence="8 9" key="1">
    <citation type="submission" date="2016-04" db="EMBL/GenBank/DDBJ databases">
        <title>Chloroflexus islandicus sp. nov., a thermophilic filamentous anoxygenic phototrophic bacterium from geyser Strokkur (Iceland).</title>
        <authorList>
            <person name="Gaisin V.A."/>
            <person name="Kalashnikov A.M."/>
            <person name="Sukhacheva M.V."/>
            <person name="Grouzdev D.S."/>
            <person name="Ivanov T.M."/>
            <person name="Kuznetsov B."/>
            <person name="Gorlenko V.M."/>
        </authorList>
    </citation>
    <scope>NUCLEOTIDE SEQUENCE [LARGE SCALE GENOMIC DNA]</scope>
    <source>
        <strain evidence="9">isl-2</strain>
    </source>
</reference>
<comment type="similarity">
    <text evidence="1">Belongs to the adrenodoxin/putidaredoxin family.</text>
</comment>
<organism evidence="8 9">
    <name type="scientific">Chloroflexus islandicus</name>
    <dbReference type="NCBI Taxonomy" id="1707952"/>
    <lineage>
        <taxon>Bacteria</taxon>
        <taxon>Bacillati</taxon>
        <taxon>Chloroflexota</taxon>
        <taxon>Chloroflexia</taxon>
        <taxon>Chloroflexales</taxon>
        <taxon>Chloroflexineae</taxon>
        <taxon>Chloroflexaceae</taxon>
        <taxon>Chloroflexus</taxon>
    </lineage>
</organism>
<dbReference type="GO" id="GO:0140647">
    <property type="term" value="P:P450-containing electron transport chain"/>
    <property type="evidence" value="ECO:0007669"/>
    <property type="project" value="InterPro"/>
</dbReference>
<dbReference type="Pfam" id="PF00111">
    <property type="entry name" value="Fer2"/>
    <property type="match status" value="1"/>
</dbReference>
<keyword evidence="5" id="KW-0411">Iron-sulfur</keyword>
<dbReference type="GO" id="GO:0046872">
    <property type="term" value="F:metal ion binding"/>
    <property type="evidence" value="ECO:0007669"/>
    <property type="project" value="UniProtKB-KW"/>
</dbReference>
<keyword evidence="4" id="KW-0408">Iron</keyword>
<feature type="domain" description="2Fe-2S ferredoxin-type" evidence="7">
    <location>
        <begin position="1"/>
        <end position="96"/>
    </location>
</feature>
<gene>
    <name evidence="8" type="ORF">A6A03_04575</name>
</gene>
<dbReference type="RefSeq" id="WP_066790921.1">
    <property type="nucleotide sequence ID" value="NZ_LWQS01000093.1"/>
</dbReference>
<evidence type="ECO:0000256" key="1">
    <source>
        <dbReference type="ARBA" id="ARBA00010914"/>
    </source>
</evidence>
<dbReference type="AlphaFoldDB" id="A0A178M0A5"/>
<evidence type="ECO:0000313" key="9">
    <source>
        <dbReference type="Proteomes" id="UP000078287"/>
    </source>
</evidence>
<name>A0A178M0A5_9CHLR</name>
<dbReference type="GO" id="GO:0009055">
    <property type="term" value="F:electron transfer activity"/>
    <property type="evidence" value="ECO:0007669"/>
    <property type="project" value="TreeGrafter"/>
</dbReference>
<keyword evidence="3" id="KW-0479">Metal-binding</keyword>
<dbReference type="STRING" id="1707952.A6A03_04575"/>
<keyword evidence="9" id="KW-1185">Reference proteome</keyword>
<keyword evidence="2" id="KW-0001">2Fe-2S</keyword>
<proteinExistence type="inferred from homology"/>
<dbReference type="InterPro" id="IPR036010">
    <property type="entry name" value="2Fe-2S_ferredoxin-like_sf"/>
</dbReference>
<sequence length="203" mass="22135">MTTVTINDVEMEARPGERILDIARRNGAHIGFVCDGTGFCQTCKVRVLAGSESLSPPTELEKNWIPEQRLAEGWRLGCQTAIRGRGPVEVLTAAEELRRQTFAVINPPPGTNVVSNAGVLLANVNQQNIDQVIGYPFNMLNAVAKIGLGRLLNPWQSMERFNQWLTDFGKVVEKTLNSPAPAPKSASLESVRAAAAEVRRASE</sequence>